<keyword evidence="2" id="KW-0472">Membrane</keyword>
<proteinExistence type="predicted"/>
<feature type="region of interest" description="Disordered" evidence="1">
    <location>
        <begin position="69"/>
        <end position="90"/>
    </location>
</feature>
<name>A0ABW0ALW3_9ACTN</name>
<keyword evidence="2" id="KW-1133">Transmembrane helix</keyword>
<protein>
    <submittedName>
        <fullName evidence="3">Uncharacterized protein</fullName>
    </submittedName>
</protein>
<reference evidence="4" key="1">
    <citation type="journal article" date="2019" name="Int. J. Syst. Evol. Microbiol.">
        <title>The Global Catalogue of Microorganisms (GCM) 10K type strain sequencing project: providing services to taxonomists for standard genome sequencing and annotation.</title>
        <authorList>
            <consortium name="The Broad Institute Genomics Platform"/>
            <consortium name="The Broad Institute Genome Sequencing Center for Infectious Disease"/>
            <person name="Wu L."/>
            <person name="Ma J."/>
        </authorList>
    </citation>
    <scope>NUCLEOTIDE SEQUENCE [LARGE SCALE GENOMIC DNA]</scope>
    <source>
        <strain evidence="4">PCU 266</strain>
    </source>
</reference>
<accession>A0ABW0ALW3</accession>
<keyword evidence="2" id="KW-0812">Transmembrane</keyword>
<dbReference type="RefSeq" id="WP_344478677.1">
    <property type="nucleotide sequence ID" value="NZ_BAAASB010000010.1"/>
</dbReference>
<dbReference type="Proteomes" id="UP001596160">
    <property type="component" value="Unassembled WGS sequence"/>
</dbReference>
<dbReference type="EMBL" id="JBHSKP010000012">
    <property type="protein sequence ID" value="MFC5153936.1"/>
    <property type="molecule type" value="Genomic_DNA"/>
</dbReference>
<keyword evidence="4" id="KW-1185">Reference proteome</keyword>
<gene>
    <name evidence="3" type="ORF">ACFPRH_19565</name>
</gene>
<evidence type="ECO:0000313" key="3">
    <source>
        <dbReference type="EMBL" id="MFC5153936.1"/>
    </source>
</evidence>
<sequence>MTGPDTERRLAEAMTALAGQVHPAPDAYRTARVQWRRRERRRRLVLALLVAVVFALAVLAGLWVLNSAPTGSGTAPEPDRPPAATAPPRG</sequence>
<evidence type="ECO:0000256" key="1">
    <source>
        <dbReference type="SAM" id="MobiDB-lite"/>
    </source>
</evidence>
<comment type="caution">
    <text evidence="3">The sequence shown here is derived from an EMBL/GenBank/DDBJ whole genome shotgun (WGS) entry which is preliminary data.</text>
</comment>
<evidence type="ECO:0000313" key="4">
    <source>
        <dbReference type="Proteomes" id="UP001596160"/>
    </source>
</evidence>
<organism evidence="3 4">
    <name type="scientific">Streptomyces amakusaensis</name>
    <dbReference type="NCBI Taxonomy" id="67271"/>
    <lineage>
        <taxon>Bacteria</taxon>
        <taxon>Bacillati</taxon>
        <taxon>Actinomycetota</taxon>
        <taxon>Actinomycetes</taxon>
        <taxon>Kitasatosporales</taxon>
        <taxon>Streptomycetaceae</taxon>
        <taxon>Streptomyces</taxon>
    </lineage>
</organism>
<evidence type="ECO:0000256" key="2">
    <source>
        <dbReference type="SAM" id="Phobius"/>
    </source>
</evidence>
<feature type="transmembrane region" description="Helical" evidence="2">
    <location>
        <begin position="44"/>
        <end position="65"/>
    </location>
</feature>